<keyword evidence="6" id="KW-1133">Transmembrane helix</keyword>
<keyword evidence="4" id="KW-0808">Transferase</keyword>
<comment type="catalytic activity">
    <reaction evidence="1">
        <text>ATP + protein L-histidine = ADP + protein N-phospho-L-histidine.</text>
        <dbReference type="EC" id="2.7.13.3"/>
    </reaction>
</comment>
<evidence type="ECO:0000256" key="2">
    <source>
        <dbReference type="ARBA" id="ARBA00012438"/>
    </source>
</evidence>
<feature type="transmembrane region" description="Helical" evidence="6">
    <location>
        <begin position="203"/>
        <end position="221"/>
    </location>
</feature>
<feature type="domain" description="PAC" evidence="9">
    <location>
        <begin position="349"/>
        <end position="401"/>
    </location>
</feature>
<dbReference type="SUPFAM" id="SSF55781">
    <property type="entry name" value="GAF domain-like"/>
    <property type="match status" value="1"/>
</dbReference>
<evidence type="ECO:0000256" key="1">
    <source>
        <dbReference type="ARBA" id="ARBA00000085"/>
    </source>
</evidence>
<dbReference type="RefSeq" id="WP_226540986.1">
    <property type="nucleotide sequence ID" value="NZ_JAJAPW010000001.1"/>
</dbReference>
<dbReference type="Gene3D" id="1.10.287.130">
    <property type="match status" value="1"/>
</dbReference>
<evidence type="ECO:0000313" key="10">
    <source>
        <dbReference type="EMBL" id="MCB4797914.1"/>
    </source>
</evidence>
<feature type="transmembrane region" description="Helical" evidence="6">
    <location>
        <begin position="31"/>
        <end position="54"/>
    </location>
</feature>
<dbReference type="InterPro" id="IPR029016">
    <property type="entry name" value="GAF-like_dom_sf"/>
</dbReference>
<dbReference type="GO" id="GO:0000155">
    <property type="term" value="F:phosphorelay sensor kinase activity"/>
    <property type="evidence" value="ECO:0007669"/>
    <property type="project" value="InterPro"/>
</dbReference>
<dbReference type="InterPro" id="IPR003594">
    <property type="entry name" value="HATPase_dom"/>
</dbReference>
<dbReference type="SUPFAM" id="SSF47384">
    <property type="entry name" value="Homodimeric domain of signal transducing histidine kinase"/>
    <property type="match status" value="1"/>
</dbReference>
<dbReference type="InterPro" id="IPR000700">
    <property type="entry name" value="PAS-assoc_C"/>
</dbReference>
<dbReference type="SUPFAM" id="SSF55874">
    <property type="entry name" value="ATPase domain of HSP90 chaperone/DNA topoisomerase II/histidine kinase"/>
    <property type="match status" value="1"/>
</dbReference>
<dbReference type="PRINTS" id="PR00344">
    <property type="entry name" value="BCTRLSENSOR"/>
</dbReference>
<feature type="domain" description="Histidine kinase" evidence="7">
    <location>
        <begin position="721"/>
        <end position="930"/>
    </location>
</feature>
<evidence type="ECO:0000256" key="5">
    <source>
        <dbReference type="ARBA" id="ARBA00022777"/>
    </source>
</evidence>
<evidence type="ECO:0000259" key="9">
    <source>
        <dbReference type="PROSITE" id="PS50113"/>
    </source>
</evidence>
<evidence type="ECO:0000256" key="4">
    <source>
        <dbReference type="ARBA" id="ARBA00022679"/>
    </source>
</evidence>
<dbReference type="EC" id="2.7.13.3" evidence="2"/>
<dbReference type="CDD" id="cd00130">
    <property type="entry name" value="PAS"/>
    <property type="match status" value="1"/>
</dbReference>
<dbReference type="InterPro" id="IPR048533">
    <property type="entry name" value="VUPS"/>
</dbReference>
<feature type="transmembrane region" description="Helical" evidence="6">
    <location>
        <begin position="133"/>
        <end position="157"/>
    </location>
</feature>
<dbReference type="SUPFAM" id="SSF55785">
    <property type="entry name" value="PYP-like sensor domain (PAS domain)"/>
    <property type="match status" value="1"/>
</dbReference>
<dbReference type="InterPro" id="IPR013655">
    <property type="entry name" value="PAS_fold_3"/>
</dbReference>
<sequence length="930" mass="107052">MLISNLIIFFQCFLVVALLCYLFWNRKKLGLAFLFTAIGVFQFLQIFLTNTFFVSIGPEIIISPGTFVLFYSTLFCLLLVYICEDLIKVRSLIYAIIIANVLLTVFQYTLRLYNLDGVTTTSTNLSSLDFVNFRGAIIGTFLFVLDSVIIFILYEVFSAIFRHLFFRIFITMSIVLFIDNLIFKTVGLQTSLENFDKSYIIPPLLAAFYNSVLFSIYIYFFEHYKKPNKGKSIKDIYSFIFETSKYLNDQYHLNQKNQLIESKLIDSAKQFEIASKIAKLGYWEYDIDTQHFILNQHFYNIHKININTGEPIKISVSSYSERFIPEQYQKSVNTKIKNILAINEQKYNRTIEHPIIYDDGTTGMVSVSIFVEKYKSGDYKKIYGVTQDISHLKNIKDNLKISQKRFKSLVENAVDAIAIISKTGKPIYASPAMFNILGYNEDELSSLVIEKDVHPDYIKTVLNAFSLSLKTPGVEITKPLSKWRRKDGKWIWLKGVFKNMLHDPAINGIIDNFTEVTDVVDYQNELKKQTELRELLLQISTDYINIPTKNVDAAFDTALKDLGTFVNADRAYIFSYDFENNTSTNTHEWVAEDIIPEIDNLQNVPMEAFEEWVTTHIKGEHMYIENVEHLNNLKLKDILSSQGIKSLLTIPIFDNGNCIGFLGFDSVKKRYQYSEKEILLLTLFAEMICNFNNRIKKKEEINSLLKKTTEQNQRLLDFSFMISHNIRASVANIIGLTDIIYESDSNNEFLDMLNESVTKLDYTIKNISDLLNFQNLNSLLEVKPYNVLNCVTNVLSQLNNIIREKQIQVNLNIEKNIYINVIPAYLESIIHNLITNAINYGVTENNKQINITGKTHQNHITITIEDFGSGIDLSDDEKKLFNLGSRFHTSSTGLGLGLFTTKTYVETMGGEIKVQSTLNKGTKFILNFRK</sequence>
<dbReference type="InterPro" id="IPR036097">
    <property type="entry name" value="HisK_dim/P_sf"/>
</dbReference>
<dbReference type="PROSITE" id="PS50109">
    <property type="entry name" value="HIS_KIN"/>
    <property type="match status" value="1"/>
</dbReference>
<feature type="domain" description="PAS" evidence="8">
    <location>
        <begin position="402"/>
        <end position="472"/>
    </location>
</feature>
<feature type="transmembrane region" description="Helical" evidence="6">
    <location>
        <begin position="92"/>
        <end position="113"/>
    </location>
</feature>
<dbReference type="InterPro" id="IPR003018">
    <property type="entry name" value="GAF"/>
</dbReference>
<dbReference type="Pfam" id="PF08447">
    <property type="entry name" value="PAS_3"/>
    <property type="match status" value="1"/>
</dbReference>
<feature type="transmembrane region" description="Helical" evidence="6">
    <location>
        <begin position="164"/>
        <end position="183"/>
    </location>
</feature>
<evidence type="ECO:0000256" key="3">
    <source>
        <dbReference type="ARBA" id="ARBA00022553"/>
    </source>
</evidence>
<evidence type="ECO:0000313" key="11">
    <source>
        <dbReference type="Proteomes" id="UP001139199"/>
    </source>
</evidence>
<keyword evidence="3" id="KW-0597">Phosphoprotein</keyword>
<keyword evidence="6" id="KW-0812">Transmembrane</keyword>
<reference evidence="10" key="1">
    <citation type="submission" date="2021-10" db="EMBL/GenBank/DDBJ databases">
        <title>Tamlana sargassums sp. nov., and Tamlana laminarinivorans sp. nov., two new bacteria isolated from the brown alga.</title>
        <authorList>
            <person name="Li J."/>
        </authorList>
    </citation>
    <scope>NUCLEOTIDE SEQUENCE</scope>
    <source>
        <strain evidence="10">PT2-4</strain>
    </source>
</reference>
<evidence type="ECO:0000259" key="8">
    <source>
        <dbReference type="PROSITE" id="PS50112"/>
    </source>
</evidence>
<dbReference type="InterPro" id="IPR052162">
    <property type="entry name" value="Sensor_kinase/Photoreceptor"/>
</dbReference>
<dbReference type="NCBIfam" id="TIGR00229">
    <property type="entry name" value="sensory_box"/>
    <property type="match status" value="1"/>
</dbReference>
<dbReference type="AlphaFoldDB" id="A0A9X1HXE4"/>
<dbReference type="InterPro" id="IPR004358">
    <property type="entry name" value="Sig_transdc_His_kin-like_C"/>
</dbReference>
<keyword evidence="11" id="KW-1185">Reference proteome</keyword>
<dbReference type="SMART" id="SM00065">
    <property type="entry name" value="GAF"/>
    <property type="match status" value="1"/>
</dbReference>
<dbReference type="SMART" id="SM00387">
    <property type="entry name" value="HATPase_c"/>
    <property type="match status" value="1"/>
</dbReference>
<comment type="caution">
    <text evidence="10">The sequence shown here is derived from an EMBL/GenBank/DDBJ whole genome shotgun (WGS) entry which is preliminary data.</text>
</comment>
<dbReference type="Gene3D" id="3.30.450.20">
    <property type="entry name" value="PAS domain"/>
    <property type="match status" value="2"/>
</dbReference>
<organism evidence="10 11">
    <name type="scientific">Neotamlana laminarinivorans</name>
    <dbReference type="NCBI Taxonomy" id="2883124"/>
    <lineage>
        <taxon>Bacteria</taxon>
        <taxon>Pseudomonadati</taxon>
        <taxon>Bacteroidota</taxon>
        <taxon>Flavobacteriia</taxon>
        <taxon>Flavobacteriales</taxon>
        <taxon>Flavobacteriaceae</taxon>
        <taxon>Neotamlana</taxon>
    </lineage>
</organism>
<name>A0A9X1HXE4_9FLAO</name>
<feature type="transmembrane region" description="Helical" evidence="6">
    <location>
        <begin position="60"/>
        <end position="80"/>
    </location>
</feature>
<dbReference type="Gene3D" id="3.30.450.40">
    <property type="match status" value="1"/>
</dbReference>
<dbReference type="PANTHER" id="PTHR43304:SF1">
    <property type="entry name" value="PAC DOMAIN-CONTAINING PROTEIN"/>
    <property type="match status" value="1"/>
</dbReference>
<dbReference type="Pfam" id="PF20973">
    <property type="entry name" value="VUPS"/>
    <property type="match status" value="1"/>
</dbReference>
<protein>
    <recommendedName>
        <fullName evidence="2">histidine kinase</fullName>
        <ecNumber evidence="2">2.7.13.3</ecNumber>
    </recommendedName>
</protein>
<dbReference type="Gene3D" id="3.30.565.10">
    <property type="entry name" value="Histidine kinase-like ATPase, C-terminal domain"/>
    <property type="match status" value="1"/>
</dbReference>
<dbReference type="PROSITE" id="PS50112">
    <property type="entry name" value="PAS"/>
    <property type="match status" value="1"/>
</dbReference>
<dbReference type="InterPro" id="IPR035965">
    <property type="entry name" value="PAS-like_dom_sf"/>
</dbReference>
<dbReference type="InterPro" id="IPR005467">
    <property type="entry name" value="His_kinase_dom"/>
</dbReference>
<dbReference type="Pfam" id="PF02518">
    <property type="entry name" value="HATPase_c"/>
    <property type="match status" value="1"/>
</dbReference>
<dbReference type="EMBL" id="JAJAPW010000001">
    <property type="protein sequence ID" value="MCB4797914.1"/>
    <property type="molecule type" value="Genomic_DNA"/>
</dbReference>
<proteinExistence type="predicted"/>
<dbReference type="Pfam" id="PF01590">
    <property type="entry name" value="GAF"/>
    <property type="match status" value="1"/>
</dbReference>
<dbReference type="PANTHER" id="PTHR43304">
    <property type="entry name" value="PHYTOCHROME-LIKE PROTEIN CPH1"/>
    <property type="match status" value="1"/>
</dbReference>
<accession>A0A9X1HXE4</accession>
<feature type="transmembrane region" description="Helical" evidence="6">
    <location>
        <begin position="6"/>
        <end position="24"/>
    </location>
</feature>
<keyword evidence="5" id="KW-0418">Kinase</keyword>
<gene>
    <name evidence="10" type="ORF">LG649_03605</name>
</gene>
<evidence type="ECO:0000256" key="6">
    <source>
        <dbReference type="SAM" id="Phobius"/>
    </source>
</evidence>
<evidence type="ECO:0000259" key="7">
    <source>
        <dbReference type="PROSITE" id="PS50109"/>
    </source>
</evidence>
<dbReference type="CDD" id="cd00075">
    <property type="entry name" value="HATPase"/>
    <property type="match status" value="1"/>
</dbReference>
<dbReference type="SMART" id="SM00091">
    <property type="entry name" value="PAS"/>
    <property type="match status" value="1"/>
</dbReference>
<dbReference type="InterPro" id="IPR036890">
    <property type="entry name" value="HATPase_C_sf"/>
</dbReference>
<keyword evidence="6" id="KW-0472">Membrane</keyword>
<dbReference type="PROSITE" id="PS50113">
    <property type="entry name" value="PAC"/>
    <property type="match status" value="1"/>
</dbReference>
<dbReference type="InterPro" id="IPR000014">
    <property type="entry name" value="PAS"/>
</dbReference>
<dbReference type="Proteomes" id="UP001139199">
    <property type="component" value="Unassembled WGS sequence"/>
</dbReference>